<feature type="transmembrane region" description="Helical" evidence="2">
    <location>
        <begin position="23"/>
        <end position="48"/>
    </location>
</feature>
<reference evidence="3 4" key="1">
    <citation type="submission" date="2018-07" db="EMBL/GenBank/DDBJ databases">
        <title>Marsedoiliclastica nanhaica gen. nov. sp. nov., a novel marine hydrocarbonoclastic bacterium isolated from an in-situ enriched hydrocarbon-degrading consortium in deep-sea sediment.</title>
        <authorList>
            <person name="Dong C."/>
            <person name="Ma T."/>
            <person name="Liu R."/>
            <person name="Shao Z."/>
        </authorList>
    </citation>
    <scope>NUCLEOTIDE SEQUENCE [LARGE SCALE GENOMIC DNA]</scope>
    <source>
        <strain evidence="4">soil36-7</strain>
    </source>
</reference>
<dbReference type="KEGG" id="hmi:soil367_15955"/>
<keyword evidence="4" id="KW-1185">Reference proteome</keyword>
<keyword evidence="2" id="KW-0812">Transmembrane</keyword>
<keyword evidence="2" id="KW-0472">Membrane</keyword>
<keyword evidence="2" id="KW-1133">Transmembrane helix</keyword>
<evidence type="ECO:0000256" key="2">
    <source>
        <dbReference type="SAM" id="Phobius"/>
    </source>
</evidence>
<organism evidence="3 4">
    <name type="scientific">Hydrocarboniclastica marina</name>
    <dbReference type="NCBI Taxonomy" id="2259620"/>
    <lineage>
        <taxon>Bacteria</taxon>
        <taxon>Pseudomonadati</taxon>
        <taxon>Pseudomonadota</taxon>
        <taxon>Gammaproteobacteria</taxon>
        <taxon>Alteromonadales</taxon>
        <taxon>Alteromonadaceae</taxon>
        <taxon>Hydrocarboniclastica</taxon>
    </lineage>
</organism>
<sequence>MADNTIDPPEDDTGDARPGRRKLLLVSAGLALVVLVSVALTAVLMFAFQEDPPTPEPKALIQTPDSLEKADTQRLDALIQQQAETIKQLQAQVQKLNEGQGDESLKAAMADQEQRYQAFLVTMKEGMVDLANMVRGSRTWLEQYGARLDEAIQNSKAREQALLSRAESNSEAR</sequence>
<dbReference type="AlphaFoldDB" id="A0A4P7XKG4"/>
<evidence type="ECO:0000313" key="4">
    <source>
        <dbReference type="Proteomes" id="UP000298049"/>
    </source>
</evidence>
<dbReference type="OrthoDB" id="6903821at2"/>
<dbReference type="EMBL" id="CP031093">
    <property type="protein sequence ID" value="QCF27303.1"/>
    <property type="molecule type" value="Genomic_DNA"/>
</dbReference>
<dbReference type="RefSeq" id="WP_136550013.1">
    <property type="nucleotide sequence ID" value="NZ_CP031093.1"/>
</dbReference>
<gene>
    <name evidence="3" type="ORF">soil367_15955</name>
</gene>
<dbReference type="Proteomes" id="UP000298049">
    <property type="component" value="Chromosome"/>
</dbReference>
<accession>A0A4P7XKG4</accession>
<protein>
    <submittedName>
        <fullName evidence="3">Uncharacterized protein</fullName>
    </submittedName>
</protein>
<evidence type="ECO:0000313" key="3">
    <source>
        <dbReference type="EMBL" id="QCF27303.1"/>
    </source>
</evidence>
<keyword evidence="1" id="KW-0175">Coiled coil</keyword>
<proteinExistence type="predicted"/>
<feature type="coiled-coil region" evidence="1">
    <location>
        <begin position="72"/>
        <end position="99"/>
    </location>
</feature>
<name>A0A4P7XKG4_9ALTE</name>
<evidence type="ECO:0000256" key="1">
    <source>
        <dbReference type="SAM" id="Coils"/>
    </source>
</evidence>